<organism evidence="2 3">
    <name type="scientific">Nocardiopsis codii</name>
    <dbReference type="NCBI Taxonomy" id="3065942"/>
    <lineage>
        <taxon>Bacteria</taxon>
        <taxon>Bacillati</taxon>
        <taxon>Actinomycetota</taxon>
        <taxon>Actinomycetes</taxon>
        <taxon>Streptosporangiales</taxon>
        <taxon>Nocardiopsidaceae</taxon>
        <taxon>Nocardiopsis</taxon>
    </lineage>
</organism>
<evidence type="ECO:0000313" key="2">
    <source>
        <dbReference type="EMBL" id="MEE2040848.1"/>
    </source>
</evidence>
<evidence type="ECO:0008006" key="4">
    <source>
        <dbReference type="Google" id="ProtNLM"/>
    </source>
</evidence>
<evidence type="ECO:0000256" key="1">
    <source>
        <dbReference type="SAM" id="MobiDB-lite"/>
    </source>
</evidence>
<gene>
    <name evidence="2" type="ORF">Q8791_26875</name>
</gene>
<name>A0ABU7KF40_9ACTN</name>
<feature type="region of interest" description="Disordered" evidence="1">
    <location>
        <begin position="70"/>
        <end position="94"/>
    </location>
</feature>
<sequence length="94" mass="10533">MRGSTVRWALFCVLGGVRVGLNRLLARRAPQIRAEETPVRLYEGRYLHNRVDSRLLVACDDHGIEVDAPEEAVEPIRKSGRQARKSRNVPAPGC</sequence>
<comment type="caution">
    <text evidence="2">The sequence shown here is derived from an EMBL/GenBank/DDBJ whole genome shotgun (WGS) entry which is preliminary data.</text>
</comment>
<keyword evidence="3" id="KW-1185">Reference proteome</keyword>
<evidence type="ECO:0000313" key="3">
    <source>
        <dbReference type="Proteomes" id="UP001356095"/>
    </source>
</evidence>
<reference evidence="2 3" key="1">
    <citation type="submission" date="2023-08" db="EMBL/GenBank/DDBJ databases">
        <authorList>
            <person name="Girao M."/>
            <person name="Carvalho M.F."/>
        </authorList>
    </citation>
    <scope>NUCLEOTIDE SEQUENCE [LARGE SCALE GENOMIC DNA]</scope>
    <source>
        <strain evidence="2 3">CT-R113</strain>
    </source>
</reference>
<dbReference type="EMBL" id="JAUZMY010000036">
    <property type="protein sequence ID" value="MEE2040848.1"/>
    <property type="molecule type" value="Genomic_DNA"/>
</dbReference>
<feature type="compositionally biased region" description="Basic residues" evidence="1">
    <location>
        <begin position="78"/>
        <end position="87"/>
    </location>
</feature>
<dbReference type="Proteomes" id="UP001356095">
    <property type="component" value="Unassembled WGS sequence"/>
</dbReference>
<dbReference type="RefSeq" id="WP_330094611.1">
    <property type="nucleotide sequence ID" value="NZ_JAUZMY010000036.1"/>
</dbReference>
<protein>
    <recommendedName>
        <fullName evidence="4">Secreted protein</fullName>
    </recommendedName>
</protein>
<proteinExistence type="predicted"/>
<accession>A0ABU7KF40</accession>